<dbReference type="InterPro" id="IPR016195">
    <property type="entry name" value="Pol/histidinol_Pase-like"/>
</dbReference>
<evidence type="ECO:0000256" key="14">
    <source>
        <dbReference type="ARBA" id="ARBA00023053"/>
    </source>
</evidence>
<dbReference type="InterPro" id="IPR004013">
    <property type="entry name" value="PHP_dom"/>
</dbReference>
<evidence type="ECO:0000256" key="3">
    <source>
        <dbReference type="ARBA" id="ARBA00012417"/>
    </source>
</evidence>
<evidence type="ECO:0000256" key="19">
    <source>
        <dbReference type="ARBA" id="ARBA00044678"/>
    </source>
</evidence>
<dbReference type="Pfam" id="PF14520">
    <property type="entry name" value="HHH_5"/>
    <property type="match status" value="1"/>
</dbReference>
<dbReference type="InterPro" id="IPR010996">
    <property type="entry name" value="HHH_MUS81"/>
</dbReference>
<evidence type="ECO:0000256" key="9">
    <source>
        <dbReference type="ARBA" id="ARBA00022695"/>
    </source>
</evidence>
<dbReference type="Proteomes" id="UP000198348">
    <property type="component" value="Unassembled WGS sequence"/>
</dbReference>
<dbReference type="GO" id="GO:0140078">
    <property type="term" value="F:class I DNA-(apurinic or apyrimidinic site) endonuclease activity"/>
    <property type="evidence" value="ECO:0007669"/>
    <property type="project" value="UniProtKB-EC"/>
</dbReference>
<comment type="subcellular location">
    <subcellularLocation>
        <location evidence="2">Cytoplasm</location>
    </subcellularLocation>
</comment>
<feature type="domain" description="Helix-hairpin-helix DNA-binding motif class 1" evidence="22">
    <location>
        <begin position="126"/>
        <end position="145"/>
    </location>
</feature>
<dbReference type="EMBL" id="FZNW01000007">
    <property type="protein sequence ID" value="SNR49913.1"/>
    <property type="molecule type" value="Genomic_DNA"/>
</dbReference>
<dbReference type="EC" id="4.2.99.18" evidence="4"/>
<dbReference type="InterPro" id="IPR029398">
    <property type="entry name" value="PolB_thumb"/>
</dbReference>
<evidence type="ECO:0000256" key="15">
    <source>
        <dbReference type="ARBA" id="ARBA00023204"/>
    </source>
</evidence>
<dbReference type="GO" id="GO:0003677">
    <property type="term" value="F:DNA binding"/>
    <property type="evidence" value="ECO:0007669"/>
    <property type="project" value="InterPro"/>
</dbReference>
<dbReference type="SMART" id="SM00483">
    <property type="entry name" value="POLXc"/>
    <property type="match status" value="1"/>
</dbReference>
<keyword evidence="7" id="KW-0237">DNA synthesis</keyword>
<dbReference type="InterPro" id="IPR002054">
    <property type="entry name" value="DNA-dir_DNA_pol_X"/>
</dbReference>
<dbReference type="PIRSF" id="PIRSF005047">
    <property type="entry name" value="UCP005047_YshC"/>
    <property type="match status" value="1"/>
</dbReference>
<dbReference type="SUPFAM" id="SSF89550">
    <property type="entry name" value="PHP domain-like"/>
    <property type="match status" value="1"/>
</dbReference>
<evidence type="ECO:0000256" key="21">
    <source>
        <dbReference type="ARBA" id="ARBA00049244"/>
    </source>
</evidence>
<protein>
    <recommendedName>
        <fullName evidence="5">DNA polymerase beta</fullName>
        <ecNumber evidence="3">2.7.7.7</ecNumber>
        <ecNumber evidence="4">4.2.99.18</ecNumber>
    </recommendedName>
    <alternativeName>
        <fullName evidence="16">5'-deoxyribose-phosphate lyase</fullName>
    </alternativeName>
    <alternativeName>
        <fullName evidence="17">AP lyase</fullName>
    </alternativeName>
</protein>
<dbReference type="GO" id="GO:0005829">
    <property type="term" value="C:cytosol"/>
    <property type="evidence" value="ECO:0007669"/>
    <property type="project" value="TreeGrafter"/>
</dbReference>
<evidence type="ECO:0000256" key="17">
    <source>
        <dbReference type="ARBA" id="ARBA00035726"/>
    </source>
</evidence>
<dbReference type="SMART" id="SM00278">
    <property type="entry name" value="HhH1"/>
    <property type="match status" value="3"/>
</dbReference>
<dbReference type="NCBIfam" id="NF006375">
    <property type="entry name" value="PRK08609.1"/>
    <property type="match status" value="1"/>
</dbReference>
<dbReference type="Gene3D" id="3.20.20.140">
    <property type="entry name" value="Metal-dependent hydrolases"/>
    <property type="match status" value="1"/>
</dbReference>
<keyword evidence="6" id="KW-0488">Methylation</keyword>
<proteinExistence type="predicted"/>
<evidence type="ECO:0000256" key="11">
    <source>
        <dbReference type="ARBA" id="ARBA00022763"/>
    </source>
</evidence>
<dbReference type="InterPro" id="IPR027421">
    <property type="entry name" value="DNA_pol_lamdba_lyase_dom_sf"/>
</dbReference>
<dbReference type="PANTHER" id="PTHR36928">
    <property type="entry name" value="PHOSPHATASE YCDX-RELATED"/>
    <property type="match status" value="1"/>
</dbReference>
<evidence type="ECO:0000256" key="8">
    <source>
        <dbReference type="ARBA" id="ARBA00022679"/>
    </source>
</evidence>
<dbReference type="InterPro" id="IPR037160">
    <property type="entry name" value="DNA_Pol_thumb_sf"/>
</dbReference>
<dbReference type="EC" id="2.7.7.7" evidence="3"/>
<keyword evidence="10" id="KW-0235">DNA replication</keyword>
<comment type="catalytic activity">
    <reaction evidence="19">
        <text>a 5'-end 2'-deoxyribose-2'-deoxyribonucleotide-DNA = (2E,4S)-4-hydroxypenten-2-al-5-phosphate + a 5'-end 5'-phospho-2'-deoxyribonucleoside-DNA + H(+)</text>
        <dbReference type="Rhea" id="RHEA:76255"/>
        <dbReference type="Rhea" id="RHEA-COMP:13180"/>
        <dbReference type="Rhea" id="RHEA-COMP:18657"/>
        <dbReference type="ChEBI" id="CHEBI:15378"/>
        <dbReference type="ChEBI" id="CHEBI:136412"/>
        <dbReference type="ChEBI" id="CHEBI:195194"/>
        <dbReference type="ChEBI" id="CHEBI:195195"/>
    </reaction>
</comment>
<dbReference type="InterPro" id="IPR002008">
    <property type="entry name" value="DNA_pol_X_beta-like"/>
</dbReference>
<dbReference type="Gene3D" id="1.10.150.110">
    <property type="entry name" value="DNA polymerase beta, N-terminal domain-like"/>
    <property type="match status" value="1"/>
</dbReference>
<keyword evidence="9" id="KW-0548">Nucleotidyltransferase</keyword>
<dbReference type="GO" id="GO:0008270">
    <property type="term" value="F:zinc ion binding"/>
    <property type="evidence" value="ECO:0007669"/>
    <property type="project" value="TreeGrafter"/>
</dbReference>
<evidence type="ECO:0000256" key="13">
    <source>
        <dbReference type="ARBA" id="ARBA00022932"/>
    </source>
</evidence>
<keyword evidence="14" id="KW-0915">Sodium</keyword>
<name>A0A238WU32_9PSEU</name>
<keyword evidence="26" id="KW-1185">Reference proteome</keyword>
<dbReference type="GO" id="GO:0042578">
    <property type="term" value="F:phosphoric ester hydrolase activity"/>
    <property type="evidence" value="ECO:0007669"/>
    <property type="project" value="TreeGrafter"/>
</dbReference>
<comment type="cofactor">
    <cofactor evidence="1">
        <name>Mg(2+)</name>
        <dbReference type="ChEBI" id="CHEBI:18420"/>
    </cofactor>
</comment>
<evidence type="ECO:0000256" key="1">
    <source>
        <dbReference type="ARBA" id="ARBA00001946"/>
    </source>
</evidence>
<dbReference type="InterPro" id="IPR003583">
    <property type="entry name" value="Hlx-hairpin-Hlx_DNA-bd_motif"/>
</dbReference>
<comment type="function">
    <text evidence="20">Repair polymerase that plays a key role in base-excision repair. During this process, the damaged base is excised by specific DNA glycosylases, the DNA backbone is nicked at the abasic site by an apurinic/apyrimidic (AP) endonuclease, and POLB removes 5'-deoxyribose-phosphate from the preincised AP site acting as a 5'-deoxyribose-phosphate lyase (5'-dRP lyase); through its DNA polymerase activity, it adds one nucleotide to the 3' end of the arising single-nucleotide gap. Conducts 'gap-filling' DNA synthesis in a stepwise distributive fashion rather than in a processive fashion as for other DNA polymerases. It is also able to cleave sugar-phosphate bonds 3' to an intact AP site, acting as an AP lyase.</text>
</comment>
<evidence type="ECO:0000259" key="23">
    <source>
        <dbReference type="SMART" id="SM00481"/>
    </source>
</evidence>
<comment type="catalytic activity">
    <reaction evidence="21">
        <text>DNA(n) + a 2'-deoxyribonucleoside 5'-triphosphate = DNA(n+1) + diphosphate</text>
        <dbReference type="Rhea" id="RHEA:22508"/>
        <dbReference type="Rhea" id="RHEA-COMP:17339"/>
        <dbReference type="Rhea" id="RHEA-COMP:17340"/>
        <dbReference type="ChEBI" id="CHEBI:33019"/>
        <dbReference type="ChEBI" id="CHEBI:61560"/>
        <dbReference type="ChEBI" id="CHEBI:173112"/>
        <dbReference type="EC" id="2.7.7.7"/>
    </reaction>
</comment>
<keyword evidence="11" id="KW-0227">DNA damage</keyword>
<dbReference type="InterPro" id="IPR047967">
    <property type="entry name" value="PolX_PHP"/>
</dbReference>
<dbReference type="SUPFAM" id="SSF81301">
    <property type="entry name" value="Nucleotidyltransferase"/>
    <property type="match status" value="1"/>
</dbReference>
<dbReference type="Pfam" id="PF14716">
    <property type="entry name" value="HHH_8"/>
    <property type="match status" value="1"/>
</dbReference>
<dbReference type="SMART" id="SM00481">
    <property type="entry name" value="POLIIIAc"/>
    <property type="match status" value="1"/>
</dbReference>
<evidence type="ECO:0000256" key="6">
    <source>
        <dbReference type="ARBA" id="ARBA00022481"/>
    </source>
</evidence>
<dbReference type="InterPro" id="IPR050243">
    <property type="entry name" value="PHP_phosphatase"/>
</dbReference>
<comment type="catalytic activity">
    <reaction evidence="18">
        <text>2'-deoxyribonucleotide-(2'-deoxyribose 5'-phosphate)-2'-deoxyribonucleotide-DNA = a 3'-end 2'-deoxyribonucleotide-(2,3-dehydro-2,3-deoxyribose 5'-phosphate)-DNA + a 5'-end 5'-phospho-2'-deoxyribonucleoside-DNA + H(+)</text>
        <dbReference type="Rhea" id="RHEA:66592"/>
        <dbReference type="Rhea" id="RHEA-COMP:13180"/>
        <dbReference type="Rhea" id="RHEA-COMP:16897"/>
        <dbReference type="Rhea" id="RHEA-COMP:17067"/>
        <dbReference type="ChEBI" id="CHEBI:15378"/>
        <dbReference type="ChEBI" id="CHEBI:136412"/>
        <dbReference type="ChEBI" id="CHEBI:157695"/>
        <dbReference type="ChEBI" id="CHEBI:167181"/>
        <dbReference type="EC" id="4.2.99.18"/>
    </reaction>
</comment>
<evidence type="ECO:0000256" key="2">
    <source>
        <dbReference type="ARBA" id="ARBA00004496"/>
    </source>
</evidence>
<evidence type="ECO:0000256" key="12">
    <source>
        <dbReference type="ARBA" id="ARBA00022843"/>
    </source>
</evidence>
<keyword evidence="15" id="KW-0234">DNA repair</keyword>
<keyword evidence="13" id="KW-0239">DNA-directed DNA polymerase</keyword>
<feature type="domain" description="Helix-hairpin-helix DNA-binding motif class 1" evidence="22">
    <location>
        <begin position="161"/>
        <end position="180"/>
    </location>
</feature>
<evidence type="ECO:0000259" key="22">
    <source>
        <dbReference type="SMART" id="SM00278"/>
    </source>
</evidence>
<accession>A0A238WU32</accession>
<evidence type="ECO:0000256" key="10">
    <source>
        <dbReference type="ARBA" id="ARBA00022705"/>
    </source>
</evidence>
<dbReference type="InterPro" id="IPR003141">
    <property type="entry name" value="Pol/His_phosphatase_N"/>
</dbReference>
<evidence type="ECO:0000256" key="20">
    <source>
        <dbReference type="ARBA" id="ARBA00045548"/>
    </source>
</evidence>
<reference evidence="25 26" key="1">
    <citation type="submission" date="2017-06" db="EMBL/GenBank/DDBJ databases">
        <authorList>
            <person name="Kim H.J."/>
            <person name="Triplett B.A."/>
        </authorList>
    </citation>
    <scope>NUCLEOTIDE SEQUENCE [LARGE SCALE GENOMIC DNA]</scope>
    <source>
        <strain evidence="25 26">DSM 45207</strain>
    </source>
</reference>
<dbReference type="CDD" id="cd00141">
    <property type="entry name" value="NT_POLXc"/>
    <property type="match status" value="1"/>
</dbReference>
<dbReference type="InterPro" id="IPR043519">
    <property type="entry name" value="NT_sf"/>
</dbReference>
<dbReference type="GO" id="GO:0006281">
    <property type="term" value="P:DNA repair"/>
    <property type="evidence" value="ECO:0007669"/>
    <property type="project" value="UniProtKB-KW"/>
</dbReference>
<sequence length="607" mass="67038">MTGATRDRFRTLAARTGGIAQRLADRAHRDYRGGMARPNDEVAALLQEYSDLLSISGGAAYKVRAYEKAARAISGHPQDVSAMDADTLRSVPGVGKAIADKVLEYLRTGSVRALDALRDEIPSGVRDLTAIPNLGPRKAATLYQDLGIASTDELVEAIHAGRLRDIPGFGAKTEENILHGVELTRQSEERVHLDTAMEQAEELVERLLSVDGCQRCTHAGSLRRFAETIGDVDILAAAGEPRPLMDAFTEQEPVAEVTAAGEKKSSIRTTDGLRIDLRVVPLSAWGAALQYFTGSRTHNIRTREIAGNAGLKLSEYGLFDAETDQLVVSETEEEVYNRLGLPWIPPPLREDRGEIEVARKRELPDIVSETDIRGDLHTHTDLTDGVSPLEDMVATAAERGYAYYAVTDHAPGLPMHRMTDEKALAQRERVRELDGAYRGMRLLHGSELNIGPDGAVDWPEEFLNGFDICVASVHTHFNQPREEMTRRLVRACENPCVNIIGHPTARLIGRRPAIDADLDEVFRTCARTRTALEINASPHRLDLRDEDILLAKKYGVRFAVNSDAHSAVHLAGLRYGVGTAQRGWLTSEDVINTWPMHRLRRFLRPPS</sequence>
<dbReference type="Gene3D" id="1.10.150.20">
    <property type="entry name" value="5' to 3' exonuclease, C-terminal subdomain"/>
    <property type="match status" value="1"/>
</dbReference>
<evidence type="ECO:0000259" key="24">
    <source>
        <dbReference type="SMART" id="SM00483"/>
    </source>
</evidence>
<organism evidence="25 26">
    <name type="scientific">Haloechinothrix alba</name>
    <dbReference type="NCBI Taxonomy" id="664784"/>
    <lineage>
        <taxon>Bacteria</taxon>
        <taxon>Bacillati</taxon>
        <taxon>Actinomycetota</taxon>
        <taxon>Actinomycetes</taxon>
        <taxon>Pseudonocardiales</taxon>
        <taxon>Pseudonocardiaceae</taxon>
        <taxon>Haloechinothrix</taxon>
    </lineage>
</organism>
<dbReference type="InterPro" id="IPR022311">
    <property type="entry name" value="PolX-like"/>
</dbReference>
<feature type="domain" description="Polymerase/histidinol phosphatase N-terminal" evidence="23">
    <location>
        <begin position="374"/>
        <end position="452"/>
    </location>
</feature>
<dbReference type="Pfam" id="PF02811">
    <property type="entry name" value="PHP"/>
    <property type="match status" value="1"/>
</dbReference>
<dbReference type="GO" id="GO:0003887">
    <property type="term" value="F:DNA-directed DNA polymerase activity"/>
    <property type="evidence" value="ECO:0007669"/>
    <property type="project" value="UniProtKB-KW"/>
</dbReference>
<dbReference type="Pfam" id="PF14791">
    <property type="entry name" value="DNA_pol_B_thumb"/>
    <property type="match status" value="1"/>
</dbReference>
<evidence type="ECO:0000313" key="25">
    <source>
        <dbReference type="EMBL" id="SNR49913.1"/>
    </source>
</evidence>
<dbReference type="AlphaFoldDB" id="A0A238WU32"/>
<gene>
    <name evidence="25" type="ORF">SAMN06265360_107211</name>
</gene>
<evidence type="ECO:0000256" key="16">
    <source>
        <dbReference type="ARBA" id="ARBA00035717"/>
    </source>
</evidence>
<dbReference type="CDD" id="cd07436">
    <property type="entry name" value="PHP_PolX"/>
    <property type="match status" value="1"/>
</dbReference>
<keyword evidence="8" id="KW-0808">Transferase</keyword>
<dbReference type="PRINTS" id="PR00870">
    <property type="entry name" value="DNAPOLXBETA"/>
</dbReference>
<keyword evidence="12" id="KW-0832">Ubl conjugation</keyword>
<feature type="domain" description="DNA-directed DNA polymerase X" evidence="24">
    <location>
        <begin position="37"/>
        <end position="350"/>
    </location>
</feature>
<dbReference type="PANTHER" id="PTHR36928:SF1">
    <property type="entry name" value="PHOSPHATASE YCDX-RELATED"/>
    <property type="match status" value="1"/>
</dbReference>
<evidence type="ECO:0000313" key="26">
    <source>
        <dbReference type="Proteomes" id="UP000198348"/>
    </source>
</evidence>
<dbReference type="SUPFAM" id="SSF47802">
    <property type="entry name" value="DNA polymerase beta, N-terminal domain-like"/>
    <property type="match status" value="1"/>
</dbReference>
<evidence type="ECO:0000256" key="7">
    <source>
        <dbReference type="ARBA" id="ARBA00022634"/>
    </source>
</evidence>
<feature type="domain" description="Helix-hairpin-helix DNA-binding motif class 1" evidence="22">
    <location>
        <begin position="86"/>
        <end position="105"/>
    </location>
</feature>
<evidence type="ECO:0000256" key="5">
    <source>
        <dbReference type="ARBA" id="ARBA00020020"/>
    </source>
</evidence>
<evidence type="ECO:0000256" key="18">
    <source>
        <dbReference type="ARBA" id="ARBA00044632"/>
    </source>
</evidence>
<dbReference type="Gene3D" id="3.30.460.10">
    <property type="entry name" value="Beta Polymerase, domain 2"/>
    <property type="match status" value="1"/>
</dbReference>
<dbReference type="Gene3D" id="3.30.210.10">
    <property type="entry name" value="DNA polymerase, thumb domain"/>
    <property type="match status" value="1"/>
</dbReference>
<evidence type="ECO:0000256" key="4">
    <source>
        <dbReference type="ARBA" id="ARBA00012720"/>
    </source>
</evidence>